<keyword evidence="4" id="KW-1185">Reference proteome</keyword>
<evidence type="ECO:0000256" key="1">
    <source>
        <dbReference type="SAM" id="MobiDB-lite"/>
    </source>
</evidence>
<dbReference type="Gene3D" id="3.40.50.1820">
    <property type="entry name" value="alpha/beta hydrolase"/>
    <property type="match status" value="1"/>
</dbReference>
<reference evidence="3 4" key="1">
    <citation type="submission" date="2024-10" db="EMBL/GenBank/DDBJ databases">
        <title>The Natural Products Discovery Center: Release of the First 8490 Sequenced Strains for Exploring Actinobacteria Biosynthetic Diversity.</title>
        <authorList>
            <person name="Kalkreuter E."/>
            <person name="Kautsar S.A."/>
            <person name="Yang D."/>
            <person name="Bader C.D."/>
            <person name="Teijaro C.N."/>
            <person name="Fluegel L."/>
            <person name="Davis C.M."/>
            <person name="Simpson J.R."/>
            <person name="Lauterbach L."/>
            <person name="Steele A.D."/>
            <person name="Gui C."/>
            <person name="Meng S."/>
            <person name="Li G."/>
            <person name="Viehrig K."/>
            <person name="Ye F."/>
            <person name="Su P."/>
            <person name="Kiefer A.F."/>
            <person name="Nichols A."/>
            <person name="Cepeda A.J."/>
            <person name="Yan W."/>
            <person name="Fan B."/>
            <person name="Jiang Y."/>
            <person name="Adhikari A."/>
            <person name="Zheng C.-J."/>
            <person name="Schuster L."/>
            <person name="Cowan T.M."/>
            <person name="Smanski M.J."/>
            <person name="Chevrette M.G."/>
            <person name="De Carvalho L.P.S."/>
            <person name="Shen B."/>
        </authorList>
    </citation>
    <scope>NUCLEOTIDE SEQUENCE [LARGE SCALE GENOMIC DNA]</scope>
    <source>
        <strain evidence="3 4">NPDC050545</strain>
    </source>
</reference>
<dbReference type="Proteomes" id="UP001612741">
    <property type="component" value="Unassembled WGS sequence"/>
</dbReference>
<proteinExistence type="predicted"/>
<dbReference type="InterPro" id="IPR029058">
    <property type="entry name" value="AB_hydrolase_fold"/>
</dbReference>
<dbReference type="RefSeq" id="WP_397084753.1">
    <property type="nucleotide sequence ID" value="NZ_JBITGY010000006.1"/>
</dbReference>
<evidence type="ECO:0000313" key="3">
    <source>
        <dbReference type="EMBL" id="MFI6500693.1"/>
    </source>
</evidence>
<protein>
    <submittedName>
        <fullName evidence="3">Alpha/beta fold hydrolase</fullName>
    </submittedName>
</protein>
<accession>A0ABW7YXN8</accession>
<organism evidence="3 4">
    <name type="scientific">Nonomuraea typhae</name>
    <dbReference type="NCBI Taxonomy" id="2603600"/>
    <lineage>
        <taxon>Bacteria</taxon>
        <taxon>Bacillati</taxon>
        <taxon>Actinomycetota</taxon>
        <taxon>Actinomycetes</taxon>
        <taxon>Streptosporangiales</taxon>
        <taxon>Streptosporangiaceae</taxon>
        <taxon>Nonomuraea</taxon>
    </lineage>
</organism>
<dbReference type="InterPro" id="IPR050471">
    <property type="entry name" value="AB_hydrolase"/>
</dbReference>
<feature type="compositionally biased region" description="Basic residues" evidence="1">
    <location>
        <begin position="177"/>
        <end position="189"/>
    </location>
</feature>
<dbReference type="PANTHER" id="PTHR43433">
    <property type="entry name" value="HYDROLASE, ALPHA/BETA FOLD FAMILY PROTEIN"/>
    <property type="match status" value="1"/>
</dbReference>
<sequence length="189" mass="20307">MHSAFGEPGFARLPDGRRLHYGTQGSGEPTVVFEAGLGGSRTGWGLVLPMVAKSARAVAYDRAGLGRSDRDPHRRDLDRMAADLGHLLDHLGSERYILAGHSLGGPIVRTYAAACPERVAGLLLVDQAAEDVGYYYKRAPRVMALTVQTVLVGGTPRPAPGGERVLTESETTVSGWRGRRRARHARPDG</sequence>
<evidence type="ECO:0000313" key="4">
    <source>
        <dbReference type="Proteomes" id="UP001612741"/>
    </source>
</evidence>
<name>A0ABW7YXN8_9ACTN</name>
<dbReference type="SUPFAM" id="SSF53474">
    <property type="entry name" value="alpha/beta-Hydrolases"/>
    <property type="match status" value="1"/>
</dbReference>
<dbReference type="EMBL" id="JBITGY010000006">
    <property type="protein sequence ID" value="MFI6500693.1"/>
    <property type="molecule type" value="Genomic_DNA"/>
</dbReference>
<comment type="caution">
    <text evidence="3">The sequence shown here is derived from an EMBL/GenBank/DDBJ whole genome shotgun (WGS) entry which is preliminary data.</text>
</comment>
<keyword evidence="3" id="KW-0378">Hydrolase</keyword>
<gene>
    <name evidence="3" type="ORF">ACIBG2_25175</name>
</gene>
<dbReference type="Pfam" id="PF00561">
    <property type="entry name" value="Abhydrolase_1"/>
    <property type="match status" value="1"/>
</dbReference>
<feature type="region of interest" description="Disordered" evidence="1">
    <location>
        <begin position="156"/>
        <end position="189"/>
    </location>
</feature>
<dbReference type="PRINTS" id="PR00111">
    <property type="entry name" value="ABHYDROLASE"/>
</dbReference>
<dbReference type="GO" id="GO:0016787">
    <property type="term" value="F:hydrolase activity"/>
    <property type="evidence" value="ECO:0007669"/>
    <property type="project" value="UniProtKB-KW"/>
</dbReference>
<dbReference type="InterPro" id="IPR000073">
    <property type="entry name" value="AB_hydrolase_1"/>
</dbReference>
<evidence type="ECO:0000259" key="2">
    <source>
        <dbReference type="Pfam" id="PF00561"/>
    </source>
</evidence>
<feature type="domain" description="AB hydrolase-1" evidence="2">
    <location>
        <begin position="29"/>
        <end position="127"/>
    </location>
</feature>
<dbReference type="PANTHER" id="PTHR43433:SF5">
    <property type="entry name" value="AB HYDROLASE-1 DOMAIN-CONTAINING PROTEIN"/>
    <property type="match status" value="1"/>
</dbReference>